<dbReference type="EMBL" id="PZQO01000034">
    <property type="protein sequence ID" value="PTM27394.1"/>
    <property type="molecule type" value="Genomic_DNA"/>
</dbReference>
<evidence type="ECO:0000256" key="2">
    <source>
        <dbReference type="ARBA" id="ARBA00023125"/>
    </source>
</evidence>
<dbReference type="InterPro" id="IPR003356">
    <property type="entry name" value="DNA_methylase_A-5"/>
</dbReference>
<dbReference type="SUPFAM" id="SSF116734">
    <property type="entry name" value="DNA methylase specificity domain"/>
    <property type="match status" value="1"/>
</dbReference>
<keyword evidence="4" id="KW-0378">Hydrolase</keyword>
<name>A0ABD6X802_LIMRT</name>
<dbReference type="InterPro" id="IPR044946">
    <property type="entry name" value="Restrct_endonuc_typeI_TRD_sf"/>
</dbReference>
<protein>
    <submittedName>
        <fullName evidence="4">Restriction endonuclease subunit M</fullName>
    </submittedName>
</protein>
<dbReference type="PRINTS" id="PR00507">
    <property type="entry name" value="N12N6MTFRASE"/>
</dbReference>
<dbReference type="GO" id="GO:0009307">
    <property type="term" value="P:DNA restriction-modification system"/>
    <property type="evidence" value="ECO:0007669"/>
    <property type="project" value="UniProtKB-KW"/>
</dbReference>
<dbReference type="PROSITE" id="PS00092">
    <property type="entry name" value="N6_MTASE"/>
    <property type="match status" value="1"/>
</dbReference>
<accession>A0ABD6X802</accession>
<dbReference type="AlphaFoldDB" id="A0ABD6X802"/>
<dbReference type="RefSeq" id="WP_107690637.1">
    <property type="nucleotide sequence ID" value="NZ_PZQN01000039.1"/>
</dbReference>
<evidence type="ECO:0000256" key="1">
    <source>
        <dbReference type="ARBA" id="ARBA00022747"/>
    </source>
</evidence>
<keyword evidence="4" id="KW-0255">Endonuclease</keyword>
<dbReference type="CDD" id="cd02440">
    <property type="entry name" value="AdoMet_MTases"/>
    <property type="match status" value="1"/>
</dbReference>
<proteinExistence type="predicted"/>
<dbReference type="PANTHER" id="PTHR42998:SF1">
    <property type="entry name" value="TYPE I RESTRICTION ENZYME HINDI METHYLASE SUBUNIT"/>
    <property type="match status" value="1"/>
</dbReference>
<dbReference type="PANTHER" id="PTHR42998">
    <property type="entry name" value="TYPE I RESTRICTION ENZYME HINDVIIP M PROTEIN-RELATED"/>
    <property type="match status" value="1"/>
</dbReference>
<evidence type="ECO:0000313" key="5">
    <source>
        <dbReference type="Proteomes" id="UP000241783"/>
    </source>
</evidence>
<dbReference type="InterPro" id="IPR052916">
    <property type="entry name" value="Type-I_RE_MTase_Subunit"/>
</dbReference>
<sequence length="634" mass="71469">MNNISNDFSARETFKDIRNYLAGRFVGATRDEFLLEEVVKLIFCKNFLSKNTDKLDEVELSKIYRREFGEIQKEFHDIYTNDDEIQLDPISIKYVDERLNKLNLRNLNRDVIGDAYEIFIGENIKGQSGQFFTPQNATDALVELVDPKPSDKILDLACGAGGFLISSLRYLKKFSKQNKNLNLYGIDKDNYLVHLAKIHLACLGQDTSNIKCADSLVWDTNILGKRDNYYDVVLTNPPFGSNIQAGSNATLKDFSSAYKYRKRKNEYIKTSVLNNGVPPQVVFMEQCIRVVKPGGKIGVVVPESMVSSKKYGYVVDMIMNQCTIKAIIGMPDVLFKISGKGGTHTKTCLLVLEKNKSNEIQKKNYNLFIAEARWCGHDSRGRAIPKDDIPQVVANYEDKEKSKSNLGFIINAKQIDNRVLAPRAYLHLIDKDVLKLDSTHYLKSLGDLVNDGVLQLTTGNEVGKLAYGTGNIPFVRTSDISNWLIKSDPKHSVSQDIYDSLAEKQDVMPGDILMVKDGSYLIGTCAMVTDFDKKIIYQSHLYKIRVNPNNDYGLTPFYLIAALSSKYVKKQIFAKTFSQDIINSLGDRIKDVIVPISKDRTSIKRISSMVEKSISNSIHARELSKKASIDVLNN</sequence>
<dbReference type="InterPro" id="IPR029063">
    <property type="entry name" value="SAM-dependent_MTases_sf"/>
</dbReference>
<evidence type="ECO:0000259" key="3">
    <source>
        <dbReference type="Pfam" id="PF02384"/>
    </source>
</evidence>
<dbReference type="InterPro" id="IPR002052">
    <property type="entry name" value="DNA_methylase_N6_adenine_CS"/>
</dbReference>
<keyword evidence="4" id="KW-0540">Nuclease</keyword>
<dbReference type="SUPFAM" id="SSF53335">
    <property type="entry name" value="S-adenosyl-L-methionine-dependent methyltransferases"/>
    <property type="match status" value="1"/>
</dbReference>
<keyword evidence="1" id="KW-0680">Restriction system</keyword>
<dbReference type="Gene3D" id="3.90.220.20">
    <property type="entry name" value="DNA methylase specificity domains"/>
    <property type="match status" value="1"/>
</dbReference>
<feature type="domain" description="DNA methylase adenine-specific" evidence="3">
    <location>
        <begin position="108"/>
        <end position="415"/>
    </location>
</feature>
<dbReference type="GO" id="GO:0004519">
    <property type="term" value="F:endonuclease activity"/>
    <property type="evidence" value="ECO:0007669"/>
    <property type="project" value="UniProtKB-KW"/>
</dbReference>
<gene>
    <name evidence="4" type="ORF">DA796_09365</name>
</gene>
<dbReference type="Proteomes" id="UP000241783">
    <property type="component" value="Unassembled WGS sequence"/>
</dbReference>
<evidence type="ECO:0000313" key="4">
    <source>
        <dbReference type="EMBL" id="PTM27394.1"/>
    </source>
</evidence>
<comment type="caution">
    <text evidence="4">The sequence shown here is derived from an EMBL/GenBank/DDBJ whole genome shotgun (WGS) entry which is preliminary data.</text>
</comment>
<dbReference type="Pfam" id="PF02384">
    <property type="entry name" value="N6_Mtase"/>
    <property type="match status" value="1"/>
</dbReference>
<dbReference type="Gene3D" id="3.40.50.150">
    <property type="entry name" value="Vaccinia Virus protein VP39"/>
    <property type="match status" value="1"/>
</dbReference>
<organism evidence="4 5">
    <name type="scientific">Limosilactobacillus reuteri</name>
    <name type="common">Lactobacillus reuteri</name>
    <dbReference type="NCBI Taxonomy" id="1598"/>
    <lineage>
        <taxon>Bacteria</taxon>
        <taxon>Bacillati</taxon>
        <taxon>Bacillota</taxon>
        <taxon>Bacilli</taxon>
        <taxon>Lactobacillales</taxon>
        <taxon>Lactobacillaceae</taxon>
        <taxon>Limosilactobacillus</taxon>
    </lineage>
</organism>
<dbReference type="GO" id="GO:0003677">
    <property type="term" value="F:DNA binding"/>
    <property type="evidence" value="ECO:0007669"/>
    <property type="project" value="UniProtKB-KW"/>
</dbReference>
<keyword evidence="2" id="KW-0238">DNA-binding</keyword>
<reference evidence="4 5" key="1">
    <citation type="submission" date="2018-03" db="EMBL/GenBank/DDBJ databases">
        <title>Genome Sequences of Lactobacillus sp. Isolates from Traditional Turkish Sourdough.</title>
        <authorList>
            <person name="Skory C.D."/>
            <person name="Dertli E."/>
        </authorList>
    </citation>
    <scope>NUCLEOTIDE SEQUENCE [LARGE SCALE GENOMIC DNA]</scope>
    <source>
        <strain evidence="4 5">E81</strain>
    </source>
</reference>